<dbReference type="OrthoDB" id="531008at2759"/>
<dbReference type="AlphaFoldDB" id="A0A0L0DPK9"/>
<dbReference type="Proteomes" id="UP000054408">
    <property type="component" value="Unassembled WGS sequence"/>
</dbReference>
<dbReference type="SUPFAM" id="SSF81296">
    <property type="entry name" value="E set domains"/>
    <property type="match status" value="1"/>
</dbReference>
<dbReference type="PANTHER" id="PTHR10343">
    <property type="entry name" value="5'-AMP-ACTIVATED PROTEIN KINASE , BETA SUBUNIT"/>
    <property type="match status" value="1"/>
</dbReference>
<feature type="compositionally biased region" description="Basic and acidic residues" evidence="2">
    <location>
        <begin position="1"/>
        <end position="18"/>
    </location>
</feature>
<dbReference type="Pfam" id="PF16561">
    <property type="entry name" value="AMPK1_CBM"/>
    <property type="match status" value="1"/>
</dbReference>
<dbReference type="GO" id="GO:0005737">
    <property type="term" value="C:cytoplasm"/>
    <property type="evidence" value="ECO:0007669"/>
    <property type="project" value="TreeGrafter"/>
</dbReference>
<feature type="region of interest" description="Disordered" evidence="2">
    <location>
        <begin position="1"/>
        <end position="51"/>
    </location>
</feature>
<organism evidence="4 5">
    <name type="scientific">Thecamonas trahens ATCC 50062</name>
    <dbReference type="NCBI Taxonomy" id="461836"/>
    <lineage>
        <taxon>Eukaryota</taxon>
        <taxon>Apusozoa</taxon>
        <taxon>Apusomonadida</taxon>
        <taxon>Apusomonadidae</taxon>
        <taxon>Thecamonas</taxon>
    </lineage>
</organism>
<dbReference type="Pfam" id="PF04739">
    <property type="entry name" value="AMPKBI"/>
    <property type="match status" value="1"/>
</dbReference>
<name>A0A0L0DPK9_THETB</name>
<dbReference type="GO" id="GO:0031588">
    <property type="term" value="C:nucleotide-activated protein kinase complex"/>
    <property type="evidence" value="ECO:0007669"/>
    <property type="project" value="TreeGrafter"/>
</dbReference>
<dbReference type="STRING" id="461836.A0A0L0DPK9"/>
<dbReference type="GO" id="GO:0007165">
    <property type="term" value="P:signal transduction"/>
    <property type="evidence" value="ECO:0007669"/>
    <property type="project" value="TreeGrafter"/>
</dbReference>
<dbReference type="GO" id="GO:0019901">
    <property type="term" value="F:protein kinase binding"/>
    <property type="evidence" value="ECO:0007669"/>
    <property type="project" value="TreeGrafter"/>
</dbReference>
<dbReference type="InterPro" id="IPR014756">
    <property type="entry name" value="Ig_E-set"/>
</dbReference>
<protein>
    <submittedName>
        <fullName evidence="4">Carbohydrate-binding module family 48 protein</fullName>
    </submittedName>
</protein>
<accession>A0A0L0DPK9</accession>
<dbReference type="RefSeq" id="XP_013753881.1">
    <property type="nucleotide sequence ID" value="XM_013898427.1"/>
</dbReference>
<dbReference type="CDD" id="cd02859">
    <property type="entry name" value="E_set_AMPKbeta_like_N"/>
    <property type="match status" value="1"/>
</dbReference>
<dbReference type="InterPro" id="IPR013783">
    <property type="entry name" value="Ig-like_fold"/>
</dbReference>
<dbReference type="EMBL" id="GL349487">
    <property type="protein sequence ID" value="KNC54244.1"/>
    <property type="molecule type" value="Genomic_DNA"/>
</dbReference>
<reference evidence="4 5" key="1">
    <citation type="submission" date="2010-05" db="EMBL/GenBank/DDBJ databases">
        <title>The Genome Sequence of Thecamonas trahens ATCC 50062.</title>
        <authorList>
            <consortium name="The Broad Institute Genome Sequencing Platform"/>
            <person name="Russ C."/>
            <person name="Cuomo C."/>
            <person name="Shea T."/>
            <person name="Young S.K."/>
            <person name="Zeng Q."/>
            <person name="Koehrsen M."/>
            <person name="Haas B."/>
            <person name="Borodovsky M."/>
            <person name="Guigo R."/>
            <person name="Alvarado L."/>
            <person name="Berlin A."/>
            <person name="Bochicchio J."/>
            <person name="Borenstein D."/>
            <person name="Chapman S."/>
            <person name="Chen Z."/>
            <person name="Freedman E."/>
            <person name="Gellesch M."/>
            <person name="Goldberg J."/>
            <person name="Griggs A."/>
            <person name="Gujja S."/>
            <person name="Heilman E."/>
            <person name="Heiman D."/>
            <person name="Hepburn T."/>
            <person name="Howarth C."/>
            <person name="Jen D."/>
            <person name="Larson L."/>
            <person name="Mehta T."/>
            <person name="Park D."/>
            <person name="Pearson M."/>
            <person name="Roberts A."/>
            <person name="Saif S."/>
            <person name="Shenoy N."/>
            <person name="Sisk P."/>
            <person name="Stolte C."/>
            <person name="Sykes S."/>
            <person name="Thomson T."/>
            <person name="Walk T."/>
            <person name="White J."/>
            <person name="Yandava C."/>
            <person name="Burger G."/>
            <person name="Gray M.W."/>
            <person name="Holland P.W.H."/>
            <person name="King N."/>
            <person name="Lang F.B.F."/>
            <person name="Roger A.J."/>
            <person name="Ruiz-Trillo I."/>
            <person name="Lander E."/>
            <person name="Nusbaum C."/>
        </authorList>
    </citation>
    <scope>NUCLEOTIDE SEQUENCE [LARGE SCALE GENOMIC DNA]</scope>
    <source>
        <strain evidence="4 5">ATCC 50062</strain>
    </source>
</reference>
<gene>
    <name evidence="4" type="ORF">AMSG_10041</name>
</gene>
<evidence type="ECO:0000313" key="4">
    <source>
        <dbReference type="EMBL" id="KNC54244.1"/>
    </source>
</evidence>
<dbReference type="InterPro" id="IPR037256">
    <property type="entry name" value="ASC_dom_sf"/>
</dbReference>
<keyword evidence="5" id="KW-1185">Reference proteome</keyword>
<evidence type="ECO:0000313" key="5">
    <source>
        <dbReference type="Proteomes" id="UP000054408"/>
    </source>
</evidence>
<dbReference type="InterPro" id="IPR006828">
    <property type="entry name" value="ASC_dom"/>
</dbReference>
<dbReference type="InterPro" id="IPR050827">
    <property type="entry name" value="CRP1_MDG1_kinase"/>
</dbReference>
<dbReference type="eggNOG" id="KOG1616">
    <property type="taxonomic scope" value="Eukaryota"/>
</dbReference>
<evidence type="ECO:0000256" key="1">
    <source>
        <dbReference type="ARBA" id="ARBA00010926"/>
    </source>
</evidence>
<dbReference type="OMA" id="HEYKFMV"/>
<dbReference type="PANTHER" id="PTHR10343:SF84">
    <property type="entry name" value="5'-AMP-ACTIVATED PROTEIN KINASE SUBUNIT BETA-1"/>
    <property type="match status" value="1"/>
</dbReference>
<dbReference type="InterPro" id="IPR032640">
    <property type="entry name" value="AMPK1_CBM"/>
</dbReference>
<dbReference type="Gene3D" id="2.60.40.10">
    <property type="entry name" value="Immunoglobulins"/>
    <property type="match status" value="1"/>
</dbReference>
<dbReference type="SMART" id="SM01010">
    <property type="entry name" value="AMPKBI"/>
    <property type="match status" value="1"/>
</dbReference>
<feature type="domain" description="Association with the SNF1 complex (ASC)" evidence="3">
    <location>
        <begin position="160"/>
        <end position="249"/>
    </location>
</feature>
<evidence type="ECO:0000259" key="3">
    <source>
        <dbReference type="SMART" id="SM01010"/>
    </source>
</evidence>
<sequence>MGASTSKKDNTRTPHSDEGAEGGSRGAAVETPVRPATTSIQAPTSGSGVAPVGGRATLVPTVFRWMGGGKSVFVSGSFDGWATRIPLAKSTSDFATIIDVPPGTHEYKFIVDGTWQHAPDQPAMEHTDGNRNNVVNVSVAEVFSDEEWIDGDTGIAPEDENEDDEGWGQVEPDAPDQYARPPKSVPPHLMRCILNTWQSKDNAAVLPIPHHTQISHLYLQRGSQPHLMSIATTVRYRRKFVTTVYNAPAV</sequence>
<proteinExistence type="inferred from homology"/>
<feature type="region of interest" description="Disordered" evidence="2">
    <location>
        <begin position="150"/>
        <end position="179"/>
    </location>
</feature>
<comment type="similarity">
    <text evidence="1">Belongs to the 5'-AMP-activated protein kinase beta subunit family.</text>
</comment>
<dbReference type="Gene3D" id="6.20.250.60">
    <property type="match status" value="1"/>
</dbReference>
<dbReference type="GeneID" id="25568367"/>
<dbReference type="SUPFAM" id="SSF160219">
    <property type="entry name" value="AMPKBI-like"/>
    <property type="match status" value="1"/>
</dbReference>
<evidence type="ECO:0000256" key="2">
    <source>
        <dbReference type="SAM" id="MobiDB-lite"/>
    </source>
</evidence>
<feature type="compositionally biased region" description="Acidic residues" evidence="2">
    <location>
        <begin position="157"/>
        <end position="166"/>
    </location>
</feature>
<dbReference type="GO" id="GO:0005634">
    <property type="term" value="C:nucleus"/>
    <property type="evidence" value="ECO:0007669"/>
    <property type="project" value="TreeGrafter"/>
</dbReference>
<feature type="compositionally biased region" description="Polar residues" evidence="2">
    <location>
        <begin position="36"/>
        <end position="47"/>
    </location>
</feature>